<dbReference type="PaxDb" id="55529-EKX51657"/>
<dbReference type="Proteomes" id="UP000011087">
    <property type="component" value="Unassembled WGS sequence"/>
</dbReference>
<gene>
    <name evidence="1" type="ORF">GUITHDRAFT_150955</name>
</gene>
<organism evidence="1">
    <name type="scientific">Guillardia theta (strain CCMP2712)</name>
    <name type="common">Cryptophyte</name>
    <dbReference type="NCBI Taxonomy" id="905079"/>
    <lineage>
        <taxon>Eukaryota</taxon>
        <taxon>Cryptophyceae</taxon>
        <taxon>Pyrenomonadales</taxon>
        <taxon>Geminigeraceae</taxon>
        <taxon>Guillardia</taxon>
    </lineage>
</organism>
<name>L1JT86_GUITC</name>
<dbReference type="AlphaFoldDB" id="L1JT86"/>
<dbReference type="KEGG" id="gtt:GUITHDRAFT_150955"/>
<proteinExistence type="predicted"/>
<reference evidence="1 3" key="1">
    <citation type="journal article" date="2012" name="Nature">
        <title>Algal genomes reveal evolutionary mosaicism and the fate of nucleomorphs.</title>
        <authorList>
            <consortium name="DOE Joint Genome Institute"/>
            <person name="Curtis B.A."/>
            <person name="Tanifuji G."/>
            <person name="Burki F."/>
            <person name="Gruber A."/>
            <person name="Irimia M."/>
            <person name="Maruyama S."/>
            <person name="Arias M.C."/>
            <person name="Ball S.G."/>
            <person name="Gile G.H."/>
            <person name="Hirakawa Y."/>
            <person name="Hopkins J.F."/>
            <person name="Kuo A."/>
            <person name="Rensing S.A."/>
            <person name="Schmutz J."/>
            <person name="Symeonidi A."/>
            <person name="Elias M."/>
            <person name="Eveleigh R.J."/>
            <person name="Herman E.K."/>
            <person name="Klute M.J."/>
            <person name="Nakayama T."/>
            <person name="Obornik M."/>
            <person name="Reyes-Prieto A."/>
            <person name="Armbrust E.V."/>
            <person name="Aves S.J."/>
            <person name="Beiko R.G."/>
            <person name="Coutinho P."/>
            <person name="Dacks J.B."/>
            <person name="Durnford D.G."/>
            <person name="Fast N.M."/>
            <person name="Green B.R."/>
            <person name="Grisdale C.J."/>
            <person name="Hempel F."/>
            <person name="Henrissat B."/>
            <person name="Hoppner M.P."/>
            <person name="Ishida K."/>
            <person name="Kim E."/>
            <person name="Koreny L."/>
            <person name="Kroth P.G."/>
            <person name="Liu Y."/>
            <person name="Malik S.B."/>
            <person name="Maier U.G."/>
            <person name="McRose D."/>
            <person name="Mock T."/>
            <person name="Neilson J.A."/>
            <person name="Onodera N.T."/>
            <person name="Poole A.M."/>
            <person name="Pritham E.J."/>
            <person name="Richards T.A."/>
            <person name="Rocap G."/>
            <person name="Roy S.W."/>
            <person name="Sarai C."/>
            <person name="Schaack S."/>
            <person name="Shirato S."/>
            <person name="Slamovits C.H."/>
            <person name="Spencer D.F."/>
            <person name="Suzuki S."/>
            <person name="Worden A.Z."/>
            <person name="Zauner S."/>
            <person name="Barry K."/>
            <person name="Bell C."/>
            <person name="Bharti A.K."/>
            <person name="Crow J.A."/>
            <person name="Grimwood J."/>
            <person name="Kramer R."/>
            <person name="Lindquist E."/>
            <person name="Lucas S."/>
            <person name="Salamov A."/>
            <person name="McFadden G.I."/>
            <person name="Lane C.E."/>
            <person name="Keeling P.J."/>
            <person name="Gray M.W."/>
            <person name="Grigoriev I.V."/>
            <person name="Archibald J.M."/>
        </authorList>
    </citation>
    <scope>NUCLEOTIDE SEQUENCE</scope>
    <source>
        <strain evidence="1 3">CCMP2712</strain>
    </source>
</reference>
<reference evidence="3" key="2">
    <citation type="submission" date="2012-11" db="EMBL/GenBank/DDBJ databases">
        <authorList>
            <person name="Kuo A."/>
            <person name="Curtis B.A."/>
            <person name="Tanifuji G."/>
            <person name="Burki F."/>
            <person name="Gruber A."/>
            <person name="Irimia M."/>
            <person name="Maruyama S."/>
            <person name="Arias M.C."/>
            <person name="Ball S.G."/>
            <person name="Gile G.H."/>
            <person name="Hirakawa Y."/>
            <person name="Hopkins J.F."/>
            <person name="Rensing S.A."/>
            <person name="Schmutz J."/>
            <person name="Symeonidi A."/>
            <person name="Elias M."/>
            <person name="Eveleigh R.J."/>
            <person name="Herman E.K."/>
            <person name="Klute M.J."/>
            <person name="Nakayama T."/>
            <person name="Obornik M."/>
            <person name="Reyes-Prieto A."/>
            <person name="Armbrust E.V."/>
            <person name="Aves S.J."/>
            <person name="Beiko R.G."/>
            <person name="Coutinho P."/>
            <person name="Dacks J.B."/>
            <person name="Durnford D.G."/>
            <person name="Fast N.M."/>
            <person name="Green B.R."/>
            <person name="Grisdale C."/>
            <person name="Hempe F."/>
            <person name="Henrissat B."/>
            <person name="Hoppner M.P."/>
            <person name="Ishida K.-I."/>
            <person name="Kim E."/>
            <person name="Koreny L."/>
            <person name="Kroth P.G."/>
            <person name="Liu Y."/>
            <person name="Malik S.-B."/>
            <person name="Maier U.G."/>
            <person name="McRose D."/>
            <person name="Mock T."/>
            <person name="Neilson J.A."/>
            <person name="Onodera N.T."/>
            <person name="Poole A.M."/>
            <person name="Pritham E.J."/>
            <person name="Richards T.A."/>
            <person name="Rocap G."/>
            <person name="Roy S.W."/>
            <person name="Sarai C."/>
            <person name="Schaack S."/>
            <person name="Shirato S."/>
            <person name="Slamovits C.H."/>
            <person name="Spencer D.F."/>
            <person name="Suzuki S."/>
            <person name="Worden A.Z."/>
            <person name="Zauner S."/>
            <person name="Barry K."/>
            <person name="Bell C."/>
            <person name="Bharti A.K."/>
            <person name="Crow J.A."/>
            <person name="Grimwood J."/>
            <person name="Kramer R."/>
            <person name="Lindquist E."/>
            <person name="Lucas S."/>
            <person name="Salamov A."/>
            <person name="McFadden G.I."/>
            <person name="Lane C.E."/>
            <person name="Keeling P.J."/>
            <person name="Gray M.W."/>
            <person name="Grigoriev I.V."/>
            <person name="Archibald J.M."/>
        </authorList>
    </citation>
    <scope>NUCLEOTIDE SEQUENCE</scope>
    <source>
        <strain evidence="3">CCMP2712</strain>
    </source>
</reference>
<accession>L1JT86</accession>
<keyword evidence="3" id="KW-1185">Reference proteome</keyword>
<evidence type="ECO:0000313" key="3">
    <source>
        <dbReference type="Proteomes" id="UP000011087"/>
    </source>
</evidence>
<dbReference type="EnsemblProtists" id="EKX51657">
    <property type="protein sequence ID" value="EKX51657"/>
    <property type="gene ID" value="GUITHDRAFT_150955"/>
</dbReference>
<sequence>MSTASAKLRARATCDHTTRAISLDSWRESPPPASVLALPEKAVSKQRAMKRHSRVGDSSRTLAASYYMAFTL</sequence>
<dbReference type="GeneID" id="17308341"/>
<evidence type="ECO:0000313" key="1">
    <source>
        <dbReference type="EMBL" id="EKX51657.1"/>
    </source>
</evidence>
<dbReference type="EMBL" id="JH992975">
    <property type="protein sequence ID" value="EKX51657.1"/>
    <property type="molecule type" value="Genomic_DNA"/>
</dbReference>
<evidence type="ECO:0000313" key="2">
    <source>
        <dbReference type="EnsemblProtists" id="EKX51657"/>
    </source>
</evidence>
<dbReference type="RefSeq" id="XP_005838637.1">
    <property type="nucleotide sequence ID" value="XM_005838580.1"/>
</dbReference>
<protein>
    <submittedName>
        <fullName evidence="1 2">Uncharacterized protein</fullName>
    </submittedName>
</protein>
<reference evidence="2" key="3">
    <citation type="submission" date="2015-06" db="UniProtKB">
        <authorList>
            <consortium name="EnsemblProtists"/>
        </authorList>
    </citation>
    <scope>IDENTIFICATION</scope>
</reference>
<dbReference type="HOGENOM" id="CLU_2727584_0_0_1"/>